<accession>A0A2M8Q906</accession>
<sequence>MAHPDRCDSLINALRRALDAAHAAATGVVADDASVGDGAPSSDPSSLPVERLEAIITLLATAPTIGAATPPGVTKGRLAALLPPEERRHAGRIMEWLDRAGVLVEPRSEAVRWREPRPLRGEDIADLIRRVQSVAREAA</sequence>
<dbReference type="EMBL" id="PGTN01000317">
    <property type="protein sequence ID" value="PJF46288.1"/>
    <property type="molecule type" value="Genomic_DNA"/>
</dbReference>
<comment type="caution">
    <text evidence="1">The sequence shown here is derived from an EMBL/GenBank/DDBJ whole genome shotgun (WGS) entry which is preliminary data.</text>
</comment>
<protein>
    <submittedName>
        <fullName evidence="1">Uncharacterized protein</fullName>
    </submittedName>
</protein>
<gene>
    <name evidence="1" type="ORF">CUN48_14555</name>
</gene>
<proteinExistence type="predicted"/>
<reference evidence="1 2" key="1">
    <citation type="submission" date="2017-11" db="EMBL/GenBank/DDBJ databases">
        <title>Evolution of Phototrophy in the Chloroflexi Phylum Driven by Horizontal Gene Transfer.</title>
        <authorList>
            <person name="Ward L.M."/>
            <person name="Hemp J."/>
            <person name="Shih P.M."/>
            <person name="Mcglynn S.E."/>
            <person name="Fischer W."/>
        </authorList>
    </citation>
    <scope>NUCLEOTIDE SEQUENCE [LARGE SCALE GENOMIC DNA]</scope>
    <source>
        <strain evidence="1">JP3_7</strain>
    </source>
</reference>
<dbReference type="Proteomes" id="UP000230790">
    <property type="component" value="Unassembled WGS sequence"/>
</dbReference>
<evidence type="ECO:0000313" key="1">
    <source>
        <dbReference type="EMBL" id="PJF46288.1"/>
    </source>
</evidence>
<dbReference type="AlphaFoldDB" id="A0A2M8Q906"/>
<organism evidence="1 2">
    <name type="scientific">Candidatus Thermofonsia Clade 3 bacterium</name>
    <dbReference type="NCBI Taxonomy" id="2364212"/>
    <lineage>
        <taxon>Bacteria</taxon>
        <taxon>Bacillati</taxon>
        <taxon>Chloroflexota</taxon>
        <taxon>Candidatus Thermofontia</taxon>
        <taxon>Candidatus Thermofonsia Clade 3</taxon>
    </lineage>
</organism>
<evidence type="ECO:0000313" key="2">
    <source>
        <dbReference type="Proteomes" id="UP000230790"/>
    </source>
</evidence>
<name>A0A2M8Q906_9CHLR</name>